<sequence length="175" mass="19762">MIRILTIITTSLFLASCGGSDSAEPDGVGSDPRINEVQDDLNAARQIWQDQGLIDYSFYYSPRIDRACLPDGVVPDPAPPWLVTVEDNEVISVRNTSTDEPKQLPYEEYFGTINDIFEYLEQQLAEAPQVVALSFTAQNELPTFDDSFGYPKQIYFEFNDDNECSSREIIIGNFR</sequence>
<gene>
    <name evidence="1" type="ORF">CWI78_06055</name>
</gene>
<evidence type="ECO:0000313" key="2">
    <source>
        <dbReference type="Proteomes" id="UP000288058"/>
    </source>
</evidence>
<comment type="caution">
    <text evidence="1">The sequence shown here is derived from an EMBL/GenBank/DDBJ whole genome shotgun (WGS) entry which is preliminary data.</text>
</comment>
<proteinExistence type="predicted"/>
<dbReference type="Proteomes" id="UP000288058">
    <property type="component" value="Unassembled WGS sequence"/>
</dbReference>
<accession>A0A432YZX1</accession>
<organism evidence="1 2">
    <name type="scientific">Idiomarina ramblicola</name>
    <dbReference type="NCBI Taxonomy" id="263724"/>
    <lineage>
        <taxon>Bacteria</taxon>
        <taxon>Pseudomonadati</taxon>
        <taxon>Pseudomonadota</taxon>
        <taxon>Gammaproteobacteria</taxon>
        <taxon>Alteromonadales</taxon>
        <taxon>Idiomarinaceae</taxon>
        <taxon>Idiomarina</taxon>
    </lineage>
</organism>
<name>A0A432YZX1_9GAMM</name>
<dbReference type="InterPro" id="IPR046172">
    <property type="entry name" value="DUF6174"/>
</dbReference>
<dbReference type="PROSITE" id="PS51257">
    <property type="entry name" value="PROKAR_LIPOPROTEIN"/>
    <property type="match status" value="1"/>
</dbReference>
<dbReference type="OrthoDB" id="6401302at2"/>
<dbReference type="RefSeq" id="WP_126781249.1">
    <property type="nucleotide sequence ID" value="NZ_PIQC01000004.1"/>
</dbReference>
<evidence type="ECO:0000313" key="1">
    <source>
        <dbReference type="EMBL" id="RUO69480.1"/>
    </source>
</evidence>
<protein>
    <recommendedName>
        <fullName evidence="3">Lipoprotein</fullName>
    </recommendedName>
</protein>
<dbReference type="Pfam" id="PF19671">
    <property type="entry name" value="DUF6174"/>
    <property type="match status" value="1"/>
</dbReference>
<reference evidence="2" key="1">
    <citation type="journal article" date="2018" name="Front. Microbiol.">
        <title>Genome-Based Analysis Reveals the Taxonomy and Diversity of the Family Idiomarinaceae.</title>
        <authorList>
            <person name="Liu Y."/>
            <person name="Lai Q."/>
            <person name="Shao Z."/>
        </authorList>
    </citation>
    <scope>NUCLEOTIDE SEQUENCE [LARGE SCALE GENOMIC DNA]</scope>
    <source>
        <strain evidence="2">R22</strain>
    </source>
</reference>
<evidence type="ECO:0008006" key="3">
    <source>
        <dbReference type="Google" id="ProtNLM"/>
    </source>
</evidence>
<dbReference type="AlphaFoldDB" id="A0A432YZX1"/>
<dbReference type="EMBL" id="PIQC01000004">
    <property type="protein sequence ID" value="RUO69480.1"/>
    <property type="molecule type" value="Genomic_DNA"/>
</dbReference>
<keyword evidence="2" id="KW-1185">Reference proteome</keyword>